<keyword evidence="2" id="KW-1185">Reference proteome</keyword>
<dbReference type="Proteomes" id="UP001054837">
    <property type="component" value="Unassembled WGS sequence"/>
</dbReference>
<protein>
    <submittedName>
        <fullName evidence="1">Uncharacterized protein</fullName>
    </submittedName>
</protein>
<name>A0AAV4PUM0_9ARAC</name>
<accession>A0AAV4PUM0</accession>
<reference evidence="1 2" key="1">
    <citation type="submission" date="2021-06" db="EMBL/GenBank/DDBJ databases">
        <title>Caerostris darwini draft genome.</title>
        <authorList>
            <person name="Kono N."/>
            <person name="Arakawa K."/>
        </authorList>
    </citation>
    <scope>NUCLEOTIDE SEQUENCE [LARGE SCALE GENOMIC DNA]</scope>
</reference>
<dbReference type="AlphaFoldDB" id="A0AAV4PUM0"/>
<evidence type="ECO:0000313" key="2">
    <source>
        <dbReference type="Proteomes" id="UP001054837"/>
    </source>
</evidence>
<evidence type="ECO:0000313" key="1">
    <source>
        <dbReference type="EMBL" id="GIY01313.1"/>
    </source>
</evidence>
<proteinExistence type="predicted"/>
<gene>
    <name evidence="1" type="ORF">CDAR_407951</name>
</gene>
<sequence length="94" mass="10937">MKKGNGERLLKKNRARTPLSAVNFETERLLEEAIKPGSNPLATVRMREAVLLLKQQRVHHLLRTTAGKFHYCYTLSHSIYPLRLLLCESKRCYE</sequence>
<comment type="caution">
    <text evidence="1">The sequence shown here is derived from an EMBL/GenBank/DDBJ whole genome shotgun (WGS) entry which is preliminary data.</text>
</comment>
<organism evidence="1 2">
    <name type="scientific">Caerostris darwini</name>
    <dbReference type="NCBI Taxonomy" id="1538125"/>
    <lineage>
        <taxon>Eukaryota</taxon>
        <taxon>Metazoa</taxon>
        <taxon>Ecdysozoa</taxon>
        <taxon>Arthropoda</taxon>
        <taxon>Chelicerata</taxon>
        <taxon>Arachnida</taxon>
        <taxon>Araneae</taxon>
        <taxon>Araneomorphae</taxon>
        <taxon>Entelegynae</taxon>
        <taxon>Araneoidea</taxon>
        <taxon>Araneidae</taxon>
        <taxon>Caerostris</taxon>
    </lineage>
</organism>
<dbReference type="EMBL" id="BPLQ01003556">
    <property type="protein sequence ID" value="GIY01313.1"/>
    <property type="molecule type" value="Genomic_DNA"/>
</dbReference>